<gene>
    <name evidence="1" type="ORF">LKD45_02130</name>
</gene>
<keyword evidence="2" id="KW-1185">Reference proteome</keyword>
<accession>A0AAE3AVG0</accession>
<organism evidence="1 2">
    <name type="scientific">Gallintestinimicrobium propionicum</name>
    <dbReference type="NCBI Taxonomy" id="2981770"/>
    <lineage>
        <taxon>Bacteria</taxon>
        <taxon>Bacillati</taxon>
        <taxon>Bacillota</taxon>
        <taxon>Clostridia</taxon>
        <taxon>Lachnospirales</taxon>
        <taxon>Lachnospiraceae</taxon>
        <taxon>Gallintestinimicrobium</taxon>
    </lineage>
</organism>
<name>A0AAE3AVG0_9FIRM</name>
<proteinExistence type="predicted"/>
<reference evidence="1 2" key="1">
    <citation type="submission" date="2021-10" db="EMBL/GenBank/DDBJ databases">
        <title>Anaerobic single-cell dispensing facilitates the cultivation of human gut bacteria.</title>
        <authorList>
            <person name="Afrizal A."/>
        </authorList>
    </citation>
    <scope>NUCLEOTIDE SEQUENCE [LARGE SCALE GENOMIC DNA]</scope>
    <source>
        <strain evidence="1 2">CLA-AA-H244</strain>
    </source>
</reference>
<dbReference type="InterPro" id="IPR056298">
    <property type="entry name" value="AlkZ-rel"/>
</dbReference>
<dbReference type="EMBL" id="JAJEQF010000002">
    <property type="protein sequence ID" value="MCC2166508.1"/>
    <property type="molecule type" value="Genomic_DNA"/>
</dbReference>
<dbReference type="AlphaFoldDB" id="A0AAE3AVG0"/>
<protein>
    <submittedName>
        <fullName evidence="1">Uncharacterized protein</fullName>
    </submittedName>
</protein>
<evidence type="ECO:0000313" key="1">
    <source>
        <dbReference type="EMBL" id="MCC2166508.1"/>
    </source>
</evidence>
<comment type="caution">
    <text evidence="1">The sequence shown here is derived from an EMBL/GenBank/DDBJ whole genome shotgun (WGS) entry which is preliminary data.</text>
</comment>
<dbReference type="RefSeq" id="WP_262584695.1">
    <property type="nucleotide sequence ID" value="NZ_JAJEQF010000002.1"/>
</dbReference>
<sequence length="248" mass="28609">MGNESGTWIMYGVSREDPECIHTVDEAVEYINKVGFLPLFKNEIPGFSLEERTAPEYWWSGDPKSDPWEWREIIARSGKVAYGKFFDKKAGFISKQWFPYFANFRRDGYDFDALWDDEKASIRQKKIMDFYLEENAEAEYFSSELKKKAGFGKGGEKGFDGVITALQMQTYLCVRDFRQRKNKKGEAYGWPVAVYCTPEHLWGRDHVTSAYTESAASSGEKIAAHMREIYPIATRQQVHRLVGNIVAL</sequence>
<dbReference type="Pfam" id="PF24741">
    <property type="entry name" value="AlkZ-rel"/>
    <property type="match status" value="1"/>
</dbReference>
<dbReference type="Proteomes" id="UP001199355">
    <property type="component" value="Unassembled WGS sequence"/>
</dbReference>
<evidence type="ECO:0000313" key="2">
    <source>
        <dbReference type="Proteomes" id="UP001199355"/>
    </source>
</evidence>